<feature type="coiled-coil region" evidence="1">
    <location>
        <begin position="102"/>
        <end position="265"/>
    </location>
</feature>
<gene>
    <name evidence="4" type="primary">LOC109468352</name>
</gene>
<name>A0A6P4YU58_BRABE</name>
<feature type="region of interest" description="Disordered" evidence="2">
    <location>
        <begin position="1"/>
        <end position="84"/>
    </location>
</feature>
<dbReference type="KEGG" id="bbel:109468352"/>
<protein>
    <submittedName>
        <fullName evidence="4">Fas-binding factor 1 homolog</fullName>
    </submittedName>
</protein>
<keyword evidence="1" id="KW-0175">Coiled coil</keyword>
<dbReference type="Proteomes" id="UP000515135">
    <property type="component" value="Unplaced"/>
</dbReference>
<evidence type="ECO:0000313" key="3">
    <source>
        <dbReference type="Proteomes" id="UP000515135"/>
    </source>
</evidence>
<keyword evidence="3" id="KW-1185">Reference proteome</keyword>
<feature type="compositionally biased region" description="Polar residues" evidence="2">
    <location>
        <begin position="7"/>
        <end position="17"/>
    </location>
</feature>
<evidence type="ECO:0000313" key="4">
    <source>
        <dbReference type="RefSeq" id="XP_019622162.1"/>
    </source>
</evidence>
<dbReference type="OrthoDB" id="8799554at2759"/>
<accession>A0A6P4YU58</accession>
<dbReference type="AlphaFoldDB" id="A0A6P4YU58"/>
<dbReference type="GeneID" id="109468352"/>
<reference evidence="4" key="1">
    <citation type="submission" date="2025-08" db="UniProtKB">
        <authorList>
            <consortium name="RefSeq"/>
        </authorList>
    </citation>
    <scope>IDENTIFICATION</scope>
    <source>
        <tissue evidence="4">Gonad</tissue>
    </source>
</reference>
<proteinExistence type="predicted"/>
<evidence type="ECO:0000256" key="1">
    <source>
        <dbReference type="SAM" id="Coils"/>
    </source>
</evidence>
<dbReference type="RefSeq" id="XP_019622162.1">
    <property type="nucleotide sequence ID" value="XM_019766603.1"/>
</dbReference>
<organism evidence="3 4">
    <name type="scientific">Branchiostoma belcheri</name>
    <name type="common">Amphioxus</name>
    <dbReference type="NCBI Taxonomy" id="7741"/>
    <lineage>
        <taxon>Eukaryota</taxon>
        <taxon>Metazoa</taxon>
        <taxon>Chordata</taxon>
        <taxon>Cephalochordata</taxon>
        <taxon>Leptocardii</taxon>
        <taxon>Amphioxiformes</taxon>
        <taxon>Branchiostomatidae</taxon>
        <taxon>Branchiostoma</taxon>
    </lineage>
</organism>
<evidence type="ECO:0000256" key="2">
    <source>
        <dbReference type="SAM" id="MobiDB-lite"/>
    </source>
</evidence>
<sequence length="346" mass="40490">MKGASKMPTTRTPSGRTAGSRPLGSTRHSQPPMFPPVAQYKLNSTRTPPYSPRSMPNGIYGIGMGLPADSSPQPSRPPTAKQEVRIEERIVYVEREKDNTREKELLEKEEKYKQKISKLEKLIEQLRTEIKQRQQDIDNLQQQLISKAEEYQNELELERQAHTATRQELDKVREELAQKEAEIQEIKTLHETEMARIEEQLQQKMTEMQETHKKELASRDEALRRLKEHMASALQDNSSERQRQLEELTKELKKMSEETEMLKSKLKGMIAKNKGHDCKNCAVLSEQIQKIQLQLRLKDKTIEEKEKGLLELKQLCIKFEKQLMQQDKLLQEWQVYSELSERVRKC</sequence>